<protein>
    <submittedName>
        <fullName evidence="11">Uncharacterized protein</fullName>
    </submittedName>
</protein>
<dbReference type="Pfam" id="PF06990">
    <property type="entry name" value="Gal-3-0_sulfotr"/>
    <property type="match status" value="1"/>
</dbReference>
<dbReference type="InterPro" id="IPR009729">
    <property type="entry name" value="Gal-3-0_sulfotransfrase"/>
</dbReference>
<keyword evidence="7" id="KW-0333">Golgi apparatus</keyword>
<name>A0AAD7XJV3_9STRA</name>
<gene>
    <name evidence="11" type="ORF">CTAYLR_008538</name>
</gene>
<evidence type="ECO:0000256" key="1">
    <source>
        <dbReference type="ARBA" id="ARBA00004323"/>
    </source>
</evidence>
<evidence type="ECO:0000256" key="10">
    <source>
        <dbReference type="SAM" id="Phobius"/>
    </source>
</evidence>
<dbReference type="GO" id="GO:0000139">
    <property type="term" value="C:Golgi membrane"/>
    <property type="evidence" value="ECO:0007669"/>
    <property type="project" value="UniProtKB-SubCell"/>
</dbReference>
<reference evidence="11" key="1">
    <citation type="submission" date="2023-01" db="EMBL/GenBank/DDBJ databases">
        <title>Metagenome sequencing of chrysophaentin producing Chrysophaeum taylorii.</title>
        <authorList>
            <person name="Davison J."/>
            <person name="Bewley C."/>
        </authorList>
    </citation>
    <scope>NUCLEOTIDE SEQUENCE</scope>
    <source>
        <strain evidence="11">NIES-1699</strain>
    </source>
</reference>
<comment type="subcellular location">
    <subcellularLocation>
        <location evidence="1">Golgi apparatus membrane</location>
        <topology evidence="1">Single-pass type II membrane protein</topology>
    </subcellularLocation>
</comment>
<keyword evidence="6 10" id="KW-1133">Transmembrane helix</keyword>
<proteinExistence type="inferred from homology"/>
<feature type="transmembrane region" description="Helical" evidence="10">
    <location>
        <begin position="428"/>
        <end position="447"/>
    </location>
</feature>
<dbReference type="Gene3D" id="3.40.50.300">
    <property type="entry name" value="P-loop containing nucleotide triphosphate hydrolases"/>
    <property type="match status" value="1"/>
</dbReference>
<evidence type="ECO:0000256" key="2">
    <source>
        <dbReference type="ARBA" id="ARBA00008124"/>
    </source>
</evidence>
<dbReference type="GO" id="GO:0001733">
    <property type="term" value="F:galactosylceramide sulfotransferase activity"/>
    <property type="evidence" value="ECO:0007669"/>
    <property type="project" value="InterPro"/>
</dbReference>
<dbReference type="Proteomes" id="UP001230188">
    <property type="component" value="Unassembled WGS sequence"/>
</dbReference>
<feature type="transmembrane region" description="Helical" evidence="10">
    <location>
        <begin position="326"/>
        <end position="354"/>
    </location>
</feature>
<keyword evidence="9" id="KW-0325">Glycoprotein</keyword>
<dbReference type="InterPro" id="IPR027417">
    <property type="entry name" value="P-loop_NTPase"/>
</dbReference>
<evidence type="ECO:0000256" key="8">
    <source>
        <dbReference type="ARBA" id="ARBA00023136"/>
    </source>
</evidence>
<keyword evidence="8 10" id="KW-0472">Membrane</keyword>
<evidence type="ECO:0000313" key="11">
    <source>
        <dbReference type="EMBL" id="KAJ8598830.1"/>
    </source>
</evidence>
<feature type="transmembrane region" description="Helical" evidence="10">
    <location>
        <begin position="361"/>
        <end position="378"/>
    </location>
</feature>
<dbReference type="SUPFAM" id="SSF52540">
    <property type="entry name" value="P-loop containing nucleoside triphosphate hydrolases"/>
    <property type="match status" value="1"/>
</dbReference>
<comment type="similarity">
    <text evidence="2">Belongs to the galactose-3-O-sulfotransferase family.</text>
</comment>
<feature type="transmembrane region" description="Helical" evidence="10">
    <location>
        <begin position="398"/>
        <end position="416"/>
    </location>
</feature>
<dbReference type="EMBL" id="JAQMWT010000634">
    <property type="protein sequence ID" value="KAJ8598830.1"/>
    <property type="molecule type" value="Genomic_DNA"/>
</dbReference>
<comment type="caution">
    <text evidence="11">The sequence shown here is derived from an EMBL/GenBank/DDBJ whole genome shotgun (WGS) entry which is preliminary data.</text>
</comment>
<dbReference type="GO" id="GO:0009247">
    <property type="term" value="P:glycolipid biosynthetic process"/>
    <property type="evidence" value="ECO:0007669"/>
    <property type="project" value="InterPro"/>
</dbReference>
<evidence type="ECO:0000256" key="4">
    <source>
        <dbReference type="ARBA" id="ARBA00022692"/>
    </source>
</evidence>
<keyword evidence="3" id="KW-0808">Transferase</keyword>
<evidence type="ECO:0000256" key="5">
    <source>
        <dbReference type="ARBA" id="ARBA00022968"/>
    </source>
</evidence>
<evidence type="ECO:0000256" key="7">
    <source>
        <dbReference type="ARBA" id="ARBA00023034"/>
    </source>
</evidence>
<keyword evidence="5" id="KW-0735">Signal-anchor</keyword>
<evidence type="ECO:0000256" key="3">
    <source>
        <dbReference type="ARBA" id="ARBA00022679"/>
    </source>
</evidence>
<evidence type="ECO:0000256" key="6">
    <source>
        <dbReference type="ARBA" id="ARBA00022989"/>
    </source>
</evidence>
<keyword evidence="12" id="KW-1185">Reference proteome</keyword>
<dbReference type="AlphaFoldDB" id="A0AAD7XJV3"/>
<dbReference type="PANTHER" id="PTHR14647">
    <property type="entry name" value="GALACTOSE-3-O-SULFOTRANSFERASE"/>
    <property type="match status" value="1"/>
</dbReference>
<evidence type="ECO:0000256" key="9">
    <source>
        <dbReference type="ARBA" id="ARBA00023180"/>
    </source>
</evidence>
<sequence>MAVGSEAAAANKSVVFVKTYKTGSTTVAEFLSSVGAREGLHSLHPEQNGAFAEGELARRAKRGERYDLVYRHPTPRLDEASLATLVPNALWVTIIREPVSRFLSTLDFVQRVSRRYGGSPRRVVDAARRGILPAADANTFCNNFAWVLSGRGSAEESLAFARRSSPVYSRLLAHLDANYLVLVQDDMLTSLSLVARAMRWDVHGLNVGEARRSRKKRVAPGAAAAAPATATGECGPDCEAILTCNQLDQPLYAHFKKKFDSRARDPALDPIKRAFLAATPATRESLLRHYPINCQIPGSFPKTKEFINKHSKKVKEVAEKREFCVVALWFATVLPWFHTFGVWVVPVGLVLLLIAKLVPPLQFLATGVGFALALLGLMGPGDVFKSLIGLLELGPKMIPMLIFLVVYGLSVILFSFKPMLKIIDVIKYQYLAAGAGVAAIAALALLLSDGPKRPGSGLVVGIFASAWAFKRSRDDFDPGSPGGGYSGVSS</sequence>
<dbReference type="PANTHER" id="PTHR14647:SF87">
    <property type="entry name" value="PUTATIVE-RELATED"/>
    <property type="match status" value="1"/>
</dbReference>
<organism evidence="11 12">
    <name type="scientific">Chrysophaeum taylorii</name>
    <dbReference type="NCBI Taxonomy" id="2483200"/>
    <lineage>
        <taxon>Eukaryota</taxon>
        <taxon>Sar</taxon>
        <taxon>Stramenopiles</taxon>
        <taxon>Ochrophyta</taxon>
        <taxon>Pelagophyceae</taxon>
        <taxon>Pelagomonadales</taxon>
        <taxon>Pelagomonadaceae</taxon>
        <taxon>Chrysophaeum</taxon>
    </lineage>
</organism>
<evidence type="ECO:0000313" key="12">
    <source>
        <dbReference type="Proteomes" id="UP001230188"/>
    </source>
</evidence>
<accession>A0AAD7XJV3</accession>
<keyword evidence="4 10" id="KW-0812">Transmembrane</keyword>